<name>A0ACB8B0M8_9AGAM</name>
<keyword evidence="2" id="KW-1185">Reference proteome</keyword>
<protein>
    <submittedName>
        <fullName evidence="1">Uncharacterized protein</fullName>
    </submittedName>
</protein>
<evidence type="ECO:0000313" key="2">
    <source>
        <dbReference type="Proteomes" id="UP000790709"/>
    </source>
</evidence>
<organism evidence="1 2">
    <name type="scientific">Leucogyrophana mollusca</name>
    <dbReference type="NCBI Taxonomy" id="85980"/>
    <lineage>
        <taxon>Eukaryota</taxon>
        <taxon>Fungi</taxon>
        <taxon>Dikarya</taxon>
        <taxon>Basidiomycota</taxon>
        <taxon>Agaricomycotina</taxon>
        <taxon>Agaricomycetes</taxon>
        <taxon>Agaricomycetidae</taxon>
        <taxon>Boletales</taxon>
        <taxon>Boletales incertae sedis</taxon>
        <taxon>Leucogyrophana</taxon>
    </lineage>
</organism>
<dbReference type="EMBL" id="MU266735">
    <property type="protein sequence ID" value="KAH7918784.1"/>
    <property type="molecule type" value="Genomic_DNA"/>
</dbReference>
<comment type="caution">
    <text evidence="1">The sequence shown here is derived from an EMBL/GenBank/DDBJ whole genome shotgun (WGS) entry which is preliminary data.</text>
</comment>
<reference evidence="1" key="1">
    <citation type="journal article" date="2021" name="New Phytol.">
        <title>Evolutionary innovations through gain and loss of genes in the ectomycorrhizal Boletales.</title>
        <authorList>
            <person name="Wu G."/>
            <person name="Miyauchi S."/>
            <person name="Morin E."/>
            <person name="Kuo A."/>
            <person name="Drula E."/>
            <person name="Varga T."/>
            <person name="Kohler A."/>
            <person name="Feng B."/>
            <person name="Cao Y."/>
            <person name="Lipzen A."/>
            <person name="Daum C."/>
            <person name="Hundley H."/>
            <person name="Pangilinan J."/>
            <person name="Johnson J."/>
            <person name="Barry K."/>
            <person name="LaButti K."/>
            <person name="Ng V."/>
            <person name="Ahrendt S."/>
            <person name="Min B."/>
            <person name="Choi I.G."/>
            <person name="Park H."/>
            <person name="Plett J.M."/>
            <person name="Magnuson J."/>
            <person name="Spatafora J.W."/>
            <person name="Nagy L.G."/>
            <person name="Henrissat B."/>
            <person name="Grigoriev I.V."/>
            <person name="Yang Z.L."/>
            <person name="Xu J."/>
            <person name="Martin F.M."/>
        </authorList>
    </citation>
    <scope>NUCLEOTIDE SEQUENCE</scope>
    <source>
        <strain evidence="1">KUC20120723A-06</strain>
    </source>
</reference>
<accession>A0ACB8B0M8</accession>
<evidence type="ECO:0000313" key="1">
    <source>
        <dbReference type="EMBL" id="KAH7918784.1"/>
    </source>
</evidence>
<gene>
    <name evidence="1" type="ORF">BV22DRAFT_1051508</name>
</gene>
<proteinExistence type="predicted"/>
<dbReference type="Proteomes" id="UP000790709">
    <property type="component" value="Unassembled WGS sequence"/>
</dbReference>
<sequence>MATQQELTVTKTALQHARERNVVLSKRNHALVMQVARAPKQKAHAVQRASEKTIEKVKATGPGTFVMKEKGIITETARGMLRDLVALHNVPAAHAEGVVSVVTAAVGVTVEGRANRQQNFELVSIFGARYSTSSWLGLETVLEVLKPPPFPQLQRSCSMSTCQVRNSGGPELAPEIVMSISEETENEGFKRKGLRAEVVSGDWSTRRNRG</sequence>